<gene>
    <name evidence="7" type="ORF">AAF712_004725</name>
</gene>
<evidence type="ECO:0000256" key="2">
    <source>
        <dbReference type="ARBA" id="ARBA00022630"/>
    </source>
</evidence>
<evidence type="ECO:0000256" key="1">
    <source>
        <dbReference type="ARBA" id="ARBA00007992"/>
    </source>
</evidence>
<dbReference type="InterPro" id="IPR002938">
    <property type="entry name" value="FAD-bd"/>
</dbReference>
<accession>A0ABR3A3W8</accession>
<dbReference type="Proteomes" id="UP001437256">
    <property type="component" value="Unassembled WGS sequence"/>
</dbReference>
<evidence type="ECO:0000256" key="5">
    <source>
        <dbReference type="ARBA" id="ARBA00023033"/>
    </source>
</evidence>
<organism evidence="7 8">
    <name type="scientific">Marasmius tenuissimus</name>
    <dbReference type="NCBI Taxonomy" id="585030"/>
    <lineage>
        <taxon>Eukaryota</taxon>
        <taxon>Fungi</taxon>
        <taxon>Dikarya</taxon>
        <taxon>Basidiomycota</taxon>
        <taxon>Agaricomycotina</taxon>
        <taxon>Agaricomycetes</taxon>
        <taxon>Agaricomycetidae</taxon>
        <taxon>Agaricales</taxon>
        <taxon>Marasmiineae</taxon>
        <taxon>Marasmiaceae</taxon>
        <taxon>Marasmius</taxon>
    </lineage>
</organism>
<evidence type="ECO:0000256" key="4">
    <source>
        <dbReference type="ARBA" id="ARBA00023002"/>
    </source>
</evidence>
<keyword evidence="4" id="KW-0560">Oxidoreductase</keyword>
<dbReference type="EMBL" id="JBBXMP010000019">
    <property type="protein sequence ID" value="KAL0068338.1"/>
    <property type="molecule type" value="Genomic_DNA"/>
</dbReference>
<protein>
    <recommendedName>
        <fullName evidence="6">FAD-binding domain-containing protein</fullName>
    </recommendedName>
</protein>
<sequence length="436" mass="47896">MSQPPNTSRKPLHIAIVGGGIGGLSCAVALKDCTNIRVDIYEAAAQITEIGAGVTVWPRTWEILKDMGMEEELAGRLKDAPDMDKPKIAFTFRKSDQAEEGFALLDLKMNGGALNFHRKDVQQALLQRVPSFCTIHLNHRLSKCSETDSAVQLQFSNGRSAECDLLIGADGVKSVVRRDLKGPQTSPIYSGTVAFRGLVPREKLEQAHPGHRALEQPIQYCGKDRHIVVYPISQNTIVNIVAFYSKPQDFGKPLTIPEVRDGTLEEVLKVYEGWEPEVQHLLQCIENPSCWVIQDLEPLESYVGNRTLLLGDAAHAMHPHLGAGAGQAIEDAWVLGGIVQASSRSGGDVSHIVQMYDALRTPFANYILTTARKQGTYYELGAPEFRDINEQGAVLSAEQKAVFAKTVQGNWAWATDSADDDRQKAVKIMNASLNKL</sequence>
<evidence type="ECO:0000313" key="7">
    <source>
        <dbReference type="EMBL" id="KAL0068338.1"/>
    </source>
</evidence>
<dbReference type="InterPro" id="IPR036188">
    <property type="entry name" value="FAD/NAD-bd_sf"/>
</dbReference>
<keyword evidence="2" id="KW-0285">Flavoprotein</keyword>
<comment type="caution">
    <text evidence="7">The sequence shown here is derived from an EMBL/GenBank/DDBJ whole genome shotgun (WGS) entry which is preliminary data.</text>
</comment>
<dbReference type="PRINTS" id="PR00420">
    <property type="entry name" value="RNGMNOXGNASE"/>
</dbReference>
<evidence type="ECO:0000313" key="8">
    <source>
        <dbReference type="Proteomes" id="UP001437256"/>
    </source>
</evidence>
<name>A0ABR3A3W8_9AGAR</name>
<evidence type="ECO:0000256" key="3">
    <source>
        <dbReference type="ARBA" id="ARBA00022827"/>
    </source>
</evidence>
<dbReference type="PANTHER" id="PTHR13789">
    <property type="entry name" value="MONOOXYGENASE"/>
    <property type="match status" value="1"/>
</dbReference>
<reference evidence="7 8" key="1">
    <citation type="submission" date="2024-05" db="EMBL/GenBank/DDBJ databases">
        <title>A draft genome resource for the thread blight pathogen Marasmius tenuissimus strain MS-2.</title>
        <authorList>
            <person name="Yulfo-Soto G.E."/>
            <person name="Baruah I.K."/>
            <person name="Amoako-Attah I."/>
            <person name="Bukari Y."/>
            <person name="Meinhardt L.W."/>
            <person name="Bailey B.A."/>
            <person name="Cohen S.P."/>
        </authorList>
    </citation>
    <scope>NUCLEOTIDE SEQUENCE [LARGE SCALE GENOMIC DNA]</scope>
    <source>
        <strain evidence="7 8">MS-2</strain>
    </source>
</reference>
<dbReference type="Gene3D" id="3.50.50.60">
    <property type="entry name" value="FAD/NAD(P)-binding domain"/>
    <property type="match status" value="1"/>
</dbReference>
<proteinExistence type="inferred from homology"/>
<dbReference type="SUPFAM" id="SSF54373">
    <property type="entry name" value="FAD-linked reductases, C-terminal domain"/>
    <property type="match status" value="1"/>
</dbReference>
<keyword evidence="5" id="KW-0503">Monooxygenase</keyword>
<dbReference type="PANTHER" id="PTHR13789:SF309">
    <property type="entry name" value="PUTATIVE (AFU_ORTHOLOGUE AFUA_6G14510)-RELATED"/>
    <property type="match status" value="1"/>
</dbReference>
<evidence type="ECO:0000259" key="6">
    <source>
        <dbReference type="Pfam" id="PF01494"/>
    </source>
</evidence>
<dbReference type="InterPro" id="IPR050493">
    <property type="entry name" value="FAD-dep_Monooxygenase_BioMet"/>
</dbReference>
<keyword evidence="3" id="KW-0274">FAD</keyword>
<dbReference type="Pfam" id="PF01494">
    <property type="entry name" value="FAD_binding_3"/>
    <property type="match status" value="1"/>
</dbReference>
<comment type="similarity">
    <text evidence="1">Belongs to the paxM FAD-dependent monooxygenase family.</text>
</comment>
<dbReference type="SUPFAM" id="SSF51905">
    <property type="entry name" value="FAD/NAD(P)-binding domain"/>
    <property type="match status" value="1"/>
</dbReference>
<keyword evidence="8" id="KW-1185">Reference proteome</keyword>
<feature type="domain" description="FAD-binding" evidence="6">
    <location>
        <begin position="14"/>
        <end position="368"/>
    </location>
</feature>